<reference evidence="1" key="1">
    <citation type="submission" date="2013-10" db="EMBL/GenBank/DDBJ databases">
        <title>Genomic analysis of the causative agents of coccidiosis in chickens.</title>
        <authorList>
            <person name="Reid A.J."/>
            <person name="Blake D."/>
            <person name="Billington K."/>
            <person name="Browne H."/>
            <person name="Dunn M."/>
            <person name="Hung S."/>
            <person name="Kawahara F."/>
            <person name="Miranda-Saavedra D."/>
            <person name="Mourier T."/>
            <person name="Nagra H."/>
            <person name="Otto T.D."/>
            <person name="Rawlings N."/>
            <person name="Sanchez A."/>
            <person name="Sanders M."/>
            <person name="Subramaniam C."/>
            <person name="Tay Y."/>
            <person name="Dear P."/>
            <person name="Doerig C."/>
            <person name="Gruber A."/>
            <person name="Parkinson J."/>
            <person name="Shirley M."/>
            <person name="Wan K.L."/>
            <person name="Berriman M."/>
            <person name="Tomley F."/>
            <person name="Pain A."/>
        </authorList>
    </citation>
    <scope>NUCLEOTIDE SEQUENCE [LARGE SCALE GENOMIC DNA]</scope>
    <source>
        <strain evidence="1">Houghton</strain>
    </source>
</reference>
<protein>
    <submittedName>
        <fullName evidence="1">Uncharacterized protein</fullName>
    </submittedName>
</protein>
<dbReference type="EMBL" id="HG695362">
    <property type="protein sequence ID" value="CDI86451.1"/>
    <property type="molecule type" value="Genomic_DNA"/>
</dbReference>
<gene>
    <name evidence="1" type="ORF">EPH_0020060</name>
</gene>
<keyword evidence="2" id="KW-1185">Reference proteome</keyword>
<accession>U6H1I7</accession>
<proteinExistence type="predicted"/>
<reference evidence="1" key="2">
    <citation type="submission" date="2013-10" db="EMBL/GenBank/DDBJ databases">
        <authorList>
            <person name="Aslett M."/>
        </authorList>
    </citation>
    <scope>NUCLEOTIDE SEQUENCE [LARGE SCALE GENOMIC DNA]</scope>
    <source>
        <strain evidence="1">Houghton</strain>
    </source>
</reference>
<organism evidence="1 2">
    <name type="scientific">Eimeria praecox</name>
    <dbReference type="NCBI Taxonomy" id="51316"/>
    <lineage>
        <taxon>Eukaryota</taxon>
        <taxon>Sar</taxon>
        <taxon>Alveolata</taxon>
        <taxon>Apicomplexa</taxon>
        <taxon>Conoidasida</taxon>
        <taxon>Coccidia</taxon>
        <taxon>Eucoccidiorida</taxon>
        <taxon>Eimeriorina</taxon>
        <taxon>Eimeriidae</taxon>
        <taxon>Eimeria</taxon>
    </lineage>
</organism>
<dbReference type="VEuPathDB" id="ToxoDB:EPH_0020060"/>
<evidence type="ECO:0000313" key="1">
    <source>
        <dbReference type="EMBL" id="CDI86451.1"/>
    </source>
</evidence>
<dbReference type="AlphaFoldDB" id="U6H1I7"/>
<evidence type="ECO:0000313" key="2">
    <source>
        <dbReference type="Proteomes" id="UP000018201"/>
    </source>
</evidence>
<sequence length="148" mass="15666">MAASLGLERIEGSGWCCKHLPHAAPKDSTGLERIEGSGWLTANEHYTCVIRMVILDGASLSNVMNVYAPAAVGDACLHGAGNKNIAALCTDGIAHVPPNMLEKDKPLRANLQGDEQINERLCNANSVNVGGALGCVQPRAFLAAELFW</sequence>
<dbReference type="Proteomes" id="UP000018201">
    <property type="component" value="Unassembled WGS sequence"/>
</dbReference>
<name>U6H1I7_9EIME</name>